<evidence type="ECO:0000313" key="3">
    <source>
        <dbReference type="EMBL" id="HIT46855.1"/>
    </source>
</evidence>
<dbReference type="EMBL" id="DVLC01000062">
    <property type="protein sequence ID" value="HIT46855.1"/>
    <property type="molecule type" value="Genomic_DNA"/>
</dbReference>
<organism evidence="3 4">
    <name type="scientific">Candidatus Cryptobacteroides merdipullorum</name>
    <dbReference type="NCBI Taxonomy" id="2840771"/>
    <lineage>
        <taxon>Bacteria</taxon>
        <taxon>Pseudomonadati</taxon>
        <taxon>Bacteroidota</taxon>
        <taxon>Bacteroidia</taxon>
        <taxon>Bacteroidales</taxon>
        <taxon>Candidatus Cryptobacteroides</taxon>
    </lineage>
</organism>
<feature type="domain" description="NusG-like N-terminal" evidence="2">
    <location>
        <begin position="17"/>
        <end position="113"/>
    </location>
</feature>
<reference evidence="3" key="1">
    <citation type="submission" date="2020-10" db="EMBL/GenBank/DDBJ databases">
        <authorList>
            <person name="Gilroy R."/>
        </authorList>
    </citation>
    <scope>NUCLEOTIDE SEQUENCE</scope>
    <source>
        <strain evidence="3">ChiHecec2B26-709</strain>
    </source>
</reference>
<name>A0A9D1KIK3_9BACT</name>
<dbReference type="GO" id="GO:0006354">
    <property type="term" value="P:DNA-templated transcription elongation"/>
    <property type="evidence" value="ECO:0007669"/>
    <property type="project" value="InterPro"/>
</dbReference>
<evidence type="ECO:0000313" key="4">
    <source>
        <dbReference type="Proteomes" id="UP000886881"/>
    </source>
</evidence>
<comment type="caution">
    <text evidence="3">The sequence shown here is derived from an EMBL/GenBank/DDBJ whole genome shotgun (WGS) entry which is preliminary data.</text>
</comment>
<dbReference type="CDD" id="cd09895">
    <property type="entry name" value="NGN_SP_UpxY"/>
    <property type="match status" value="1"/>
</dbReference>
<proteinExistence type="predicted"/>
<dbReference type="InterPro" id="IPR036735">
    <property type="entry name" value="NGN_dom_sf"/>
</dbReference>
<sequence length="187" mass="21847">MELSSDTHDTVEKERRSWFVMRDLSRPNAKLPAYMKLDELGIRCYTPTVWRSMVRNGVRTSRKVPVIHDLLFVREARETLDPVVAKMPTLQYRFLRRTWREPMTVRDEEMERFIGAAEGARTARYYSPEEITPEMRNRRIRIVGGNMDGYEGTLLTVRGSKKKRLLVEVPSLIAVSVEIEADFIELV</sequence>
<reference evidence="3" key="2">
    <citation type="journal article" date="2021" name="PeerJ">
        <title>Extensive microbial diversity within the chicken gut microbiome revealed by metagenomics and culture.</title>
        <authorList>
            <person name="Gilroy R."/>
            <person name="Ravi A."/>
            <person name="Getino M."/>
            <person name="Pursley I."/>
            <person name="Horton D.L."/>
            <person name="Alikhan N.F."/>
            <person name="Baker D."/>
            <person name="Gharbi K."/>
            <person name="Hall N."/>
            <person name="Watson M."/>
            <person name="Adriaenssens E.M."/>
            <person name="Foster-Nyarko E."/>
            <person name="Jarju S."/>
            <person name="Secka A."/>
            <person name="Antonio M."/>
            <person name="Oren A."/>
            <person name="Chaudhuri R.R."/>
            <person name="La Ragione R."/>
            <person name="Hildebrand F."/>
            <person name="Pallen M.J."/>
        </authorList>
    </citation>
    <scope>NUCLEOTIDE SEQUENCE</scope>
    <source>
        <strain evidence="3">ChiHecec2B26-709</strain>
    </source>
</reference>
<gene>
    <name evidence="3" type="ORF">IAC35_03245</name>
</gene>
<evidence type="ECO:0000256" key="1">
    <source>
        <dbReference type="ARBA" id="ARBA00023163"/>
    </source>
</evidence>
<dbReference type="InterPro" id="IPR006645">
    <property type="entry name" value="NGN-like_dom"/>
</dbReference>
<dbReference type="Pfam" id="PF02357">
    <property type="entry name" value="NusG"/>
    <property type="match status" value="1"/>
</dbReference>
<protein>
    <submittedName>
        <fullName evidence="3">UpxY family transcription antiterminator</fullName>
    </submittedName>
</protein>
<dbReference type="NCBIfam" id="NF033644">
    <property type="entry name" value="antiterm_UpxY"/>
    <property type="match status" value="1"/>
</dbReference>
<dbReference type="SUPFAM" id="SSF82679">
    <property type="entry name" value="N-utilization substance G protein NusG, N-terminal domain"/>
    <property type="match status" value="1"/>
</dbReference>
<dbReference type="AlphaFoldDB" id="A0A9D1KIK3"/>
<evidence type="ECO:0000259" key="2">
    <source>
        <dbReference type="Pfam" id="PF02357"/>
    </source>
</evidence>
<keyword evidence="1" id="KW-0804">Transcription</keyword>
<dbReference type="Gene3D" id="3.30.70.940">
    <property type="entry name" value="NusG, N-terminal domain"/>
    <property type="match status" value="1"/>
</dbReference>
<accession>A0A9D1KIK3</accession>
<dbReference type="Proteomes" id="UP000886881">
    <property type="component" value="Unassembled WGS sequence"/>
</dbReference>